<dbReference type="AlphaFoldDB" id="A0A258HKX5"/>
<gene>
    <name evidence="2" type="ORF">B7Y86_05355</name>
</gene>
<dbReference type="PROSITE" id="PS50943">
    <property type="entry name" value="HTH_CROC1"/>
    <property type="match status" value="1"/>
</dbReference>
<comment type="caution">
    <text evidence="2">The sequence shown here is derived from an EMBL/GenBank/DDBJ whole genome shotgun (WGS) entry which is preliminary data.</text>
</comment>
<dbReference type="SUPFAM" id="SSF47413">
    <property type="entry name" value="lambda repressor-like DNA-binding domains"/>
    <property type="match status" value="1"/>
</dbReference>
<evidence type="ECO:0000313" key="3">
    <source>
        <dbReference type="Proteomes" id="UP000216147"/>
    </source>
</evidence>
<dbReference type="GO" id="GO:0003677">
    <property type="term" value="F:DNA binding"/>
    <property type="evidence" value="ECO:0007669"/>
    <property type="project" value="InterPro"/>
</dbReference>
<accession>A0A258HKX5</accession>
<organism evidence="2 3">
    <name type="scientific">Brevundimonas subvibrioides</name>
    <dbReference type="NCBI Taxonomy" id="74313"/>
    <lineage>
        <taxon>Bacteria</taxon>
        <taxon>Pseudomonadati</taxon>
        <taxon>Pseudomonadota</taxon>
        <taxon>Alphaproteobacteria</taxon>
        <taxon>Caulobacterales</taxon>
        <taxon>Caulobacteraceae</taxon>
        <taxon>Brevundimonas</taxon>
    </lineage>
</organism>
<dbReference type="Proteomes" id="UP000216147">
    <property type="component" value="Unassembled WGS sequence"/>
</dbReference>
<evidence type="ECO:0000259" key="1">
    <source>
        <dbReference type="PROSITE" id="PS50943"/>
    </source>
</evidence>
<reference evidence="2 3" key="1">
    <citation type="submission" date="2017-03" db="EMBL/GenBank/DDBJ databases">
        <title>Lifting the veil on microbial sulfur biogeochemistry in mining wastewaters.</title>
        <authorList>
            <person name="Kantor R.S."/>
            <person name="Colenbrander Nelson T."/>
            <person name="Marshall S."/>
            <person name="Bennett D."/>
            <person name="Apte S."/>
            <person name="Camacho D."/>
            <person name="Thomas B.C."/>
            <person name="Warren L.A."/>
            <person name="Banfield J.F."/>
        </authorList>
    </citation>
    <scope>NUCLEOTIDE SEQUENCE [LARGE SCALE GENOMIC DNA]</scope>
    <source>
        <strain evidence="2">32-68-21</strain>
    </source>
</reference>
<dbReference type="Gene3D" id="1.10.260.40">
    <property type="entry name" value="lambda repressor-like DNA-binding domains"/>
    <property type="match status" value="1"/>
</dbReference>
<dbReference type="InterPro" id="IPR010982">
    <property type="entry name" value="Lambda_DNA-bd_dom_sf"/>
</dbReference>
<dbReference type="InterPro" id="IPR001387">
    <property type="entry name" value="Cro/C1-type_HTH"/>
</dbReference>
<dbReference type="CDD" id="cd00093">
    <property type="entry name" value="HTH_XRE"/>
    <property type="match status" value="1"/>
</dbReference>
<dbReference type="EMBL" id="NCEQ01000005">
    <property type="protein sequence ID" value="OYX57675.1"/>
    <property type="molecule type" value="Genomic_DNA"/>
</dbReference>
<sequence>MANLDQYLSRRRGSQAELAKRLGLGAGTLSSIRHGQRRPSSTLAKRIEDATNGEVSAAALLGLSETAVEFDHQLAAHDLGDGRWAVNVGPDGSAVLTPQMVHALGFASGDQLVFVKTAGSVNVTSASDALARARKMFAQRVPSDMDVVGKFIADRRAEAARE</sequence>
<feature type="domain" description="HTH cro/C1-type" evidence="1">
    <location>
        <begin position="14"/>
        <end position="60"/>
    </location>
</feature>
<name>A0A258HKX5_9CAUL</name>
<dbReference type="SMART" id="SM00530">
    <property type="entry name" value="HTH_XRE"/>
    <property type="match status" value="1"/>
</dbReference>
<evidence type="ECO:0000313" key="2">
    <source>
        <dbReference type="EMBL" id="OYX57675.1"/>
    </source>
</evidence>
<dbReference type="Pfam" id="PF01381">
    <property type="entry name" value="HTH_3"/>
    <property type="match status" value="1"/>
</dbReference>
<protein>
    <recommendedName>
        <fullName evidence="1">HTH cro/C1-type domain-containing protein</fullName>
    </recommendedName>
</protein>
<proteinExistence type="predicted"/>